<sequence>MISKALKEVVHFLSEAGIPHMVIGGQAVLQYGEPRFTQDIDITIGLIPEELRKALEAFPQEIFRLLPEDVEGFVQNTWVLPIEHRETGVRVDLIFSMTPFEREAIKSAREILIDNMPIHYISPEDLIVQKIVSGRPRDLEDVRGILEIQGKRMDEKRIEKILDALAREVGEDEWIKRWKEIQERSDG</sequence>
<organism evidence="1 2">
    <name type="scientific">Candidatus Hakubella thermalkaliphila</name>
    <dbReference type="NCBI Taxonomy" id="2754717"/>
    <lineage>
        <taxon>Bacteria</taxon>
        <taxon>Bacillati</taxon>
        <taxon>Actinomycetota</taxon>
        <taxon>Actinomycetota incertae sedis</taxon>
        <taxon>Candidatus Hakubellales</taxon>
        <taxon>Candidatus Hakubellaceae</taxon>
        <taxon>Candidatus Hakubella</taxon>
    </lineage>
</organism>
<dbReference type="AlphaFoldDB" id="A0A6V8PKQ4"/>
<accession>A0A6V8PKQ4</accession>
<proteinExistence type="predicted"/>
<dbReference type="Pfam" id="PF09970">
    <property type="entry name" value="DUF2204"/>
    <property type="match status" value="1"/>
</dbReference>
<gene>
    <name evidence="1" type="ORF">HKBW3S42_01160</name>
</gene>
<name>A0A6V8PKQ4_9ACTN</name>
<protein>
    <submittedName>
        <fullName evidence="1">Uncharacterized protein</fullName>
    </submittedName>
</protein>
<dbReference type="SUPFAM" id="SSF81301">
    <property type="entry name" value="Nucleotidyltransferase"/>
    <property type="match status" value="1"/>
</dbReference>
<dbReference type="EMBL" id="BLSA01000173">
    <property type="protein sequence ID" value="GFP32853.1"/>
    <property type="molecule type" value="Genomic_DNA"/>
</dbReference>
<evidence type="ECO:0000313" key="1">
    <source>
        <dbReference type="EMBL" id="GFP32853.1"/>
    </source>
</evidence>
<comment type="caution">
    <text evidence="1">The sequence shown here is derived from an EMBL/GenBank/DDBJ whole genome shotgun (WGS) entry which is preliminary data.</text>
</comment>
<reference evidence="1 2" key="1">
    <citation type="journal article" date="2020" name="Front. Microbiol.">
        <title>Single-cell genomics of novel Actinobacteria with the Wood-Ljungdahl pathway discovered in a serpentinizing system.</title>
        <authorList>
            <person name="Merino N."/>
            <person name="Kawai M."/>
            <person name="Boyd E.S."/>
            <person name="Colman D.R."/>
            <person name="McGlynn S.E."/>
            <person name="Nealson K.H."/>
            <person name="Kurokawa K."/>
            <person name="Hongoh Y."/>
        </authorList>
    </citation>
    <scope>NUCLEOTIDE SEQUENCE [LARGE SCALE GENOMIC DNA]</scope>
    <source>
        <strain evidence="1 2">S42</strain>
    </source>
</reference>
<dbReference type="InterPro" id="IPR043519">
    <property type="entry name" value="NT_sf"/>
</dbReference>
<dbReference type="Proteomes" id="UP000568877">
    <property type="component" value="Unassembled WGS sequence"/>
</dbReference>
<dbReference type="Gene3D" id="3.30.460.40">
    <property type="match status" value="1"/>
</dbReference>
<dbReference type="InterPro" id="IPR018700">
    <property type="entry name" value="DUF2204"/>
</dbReference>
<evidence type="ECO:0000313" key="2">
    <source>
        <dbReference type="Proteomes" id="UP000568877"/>
    </source>
</evidence>